<feature type="domain" description="JmjC" evidence="2">
    <location>
        <begin position="25"/>
        <end position="317"/>
    </location>
</feature>
<dbReference type="eggNOG" id="KOG2508">
    <property type="taxonomic scope" value="Eukaryota"/>
</dbReference>
<name>A0A0L0T4J0_ALLM3</name>
<dbReference type="InterPro" id="IPR041667">
    <property type="entry name" value="Cupin_8"/>
</dbReference>
<reference evidence="4" key="2">
    <citation type="submission" date="2009-11" db="EMBL/GenBank/DDBJ databases">
        <title>The Genome Sequence of Allomyces macrogynus strain ATCC 38327.</title>
        <authorList>
            <consortium name="The Broad Institute Genome Sequencing Platform"/>
            <person name="Russ C."/>
            <person name="Cuomo C."/>
            <person name="Shea T."/>
            <person name="Young S.K."/>
            <person name="Zeng Q."/>
            <person name="Koehrsen M."/>
            <person name="Haas B."/>
            <person name="Borodovsky M."/>
            <person name="Guigo R."/>
            <person name="Alvarado L."/>
            <person name="Berlin A."/>
            <person name="Borenstein D."/>
            <person name="Chen Z."/>
            <person name="Engels R."/>
            <person name="Freedman E."/>
            <person name="Gellesch M."/>
            <person name="Goldberg J."/>
            <person name="Griggs A."/>
            <person name="Gujja S."/>
            <person name="Heiman D."/>
            <person name="Hepburn T."/>
            <person name="Howarth C."/>
            <person name="Jen D."/>
            <person name="Larson L."/>
            <person name="Lewis B."/>
            <person name="Mehta T."/>
            <person name="Park D."/>
            <person name="Pearson M."/>
            <person name="Roberts A."/>
            <person name="Saif S."/>
            <person name="Shenoy N."/>
            <person name="Sisk P."/>
            <person name="Stolte C."/>
            <person name="Sykes S."/>
            <person name="Walk T."/>
            <person name="White J."/>
            <person name="Yandava C."/>
            <person name="Burger G."/>
            <person name="Gray M.W."/>
            <person name="Holland P.W.H."/>
            <person name="King N."/>
            <person name="Lang F.B.F."/>
            <person name="Roger A.J."/>
            <person name="Ruiz-Trillo I."/>
            <person name="Lander E."/>
            <person name="Nusbaum C."/>
        </authorList>
    </citation>
    <scope>NUCLEOTIDE SEQUENCE [LARGE SCALE GENOMIC DNA]</scope>
    <source>
        <strain evidence="4">ATCC 38327</strain>
    </source>
</reference>
<reference evidence="3 4" key="1">
    <citation type="submission" date="2009-11" db="EMBL/GenBank/DDBJ databases">
        <title>Annotation of Allomyces macrogynus ATCC 38327.</title>
        <authorList>
            <consortium name="The Broad Institute Genome Sequencing Platform"/>
            <person name="Russ C."/>
            <person name="Cuomo C."/>
            <person name="Burger G."/>
            <person name="Gray M.W."/>
            <person name="Holland P.W.H."/>
            <person name="King N."/>
            <person name="Lang F.B.F."/>
            <person name="Roger A.J."/>
            <person name="Ruiz-Trillo I."/>
            <person name="Young S.K."/>
            <person name="Zeng Q."/>
            <person name="Gargeya S."/>
            <person name="Fitzgerald M."/>
            <person name="Haas B."/>
            <person name="Abouelleil A."/>
            <person name="Alvarado L."/>
            <person name="Arachchi H.M."/>
            <person name="Berlin A."/>
            <person name="Chapman S.B."/>
            <person name="Gearin G."/>
            <person name="Goldberg J."/>
            <person name="Griggs A."/>
            <person name="Gujja S."/>
            <person name="Hansen M."/>
            <person name="Heiman D."/>
            <person name="Howarth C."/>
            <person name="Larimer J."/>
            <person name="Lui A."/>
            <person name="MacDonald P.J.P."/>
            <person name="McCowen C."/>
            <person name="Montmayeur A."/>
            <person name="Murphy C."/>
            <person name="Neiman D."/>
            <person name="Pearson M."/>
            <person name="Priest M."/>
            <person name="Roberts A."/>
            <person name="Saif S."/>
            <person name="Shea T."/>
            <person name="Sisk P."/>
            <person name="Stolte C."/>
            <person name="Sykes S."/>
            <person name="Wortman J."/>
            <person name="Nusbaum C."/>
            <person name="Birren B."/>
        </authorList>
    </citation>
    <scope>NUCLEOTIDE SEQUENCE [LARGE SCALE GENOMIC DNA]</scope>
    <source>
        <strain evidence="3 4">ATCC 38327</strain>
    </source>
</reference>
<evidence type="ECO:0000259" key="2">
    <source>
        <dbReference type="PROSITE" id="PS51184"/>
    </source>
</evidence>
<feature type="region of interest" description="Disordered" evidence="1">
    <location>
        <begin position="175"/>
        <end position="238"/>
    </location>
</feature>
<dbReference type="InterPro" id="IPR003347">
    <property type="entry name" value="JmjC_dom"/>
</dbReference>
<proteinExistence type="predicted"/>
<sequence>MTSTRPSRPGSATSTARIADVFPPPLPPLLRDIPLVPSYFSTLVPQQLNLWIGNAPRGASSGLHHDFADNLYVLVQGRKRFTIFSPADAKYMDLYGTVKRVARNGLIVYEDDVRDDGAFPADVARWAVEDAQAKVDALEAQGVKSGDEWERATARLEEAMDAMLEYAEDDLNFGGEDDFDADGFDDNEEDEEDEETADQFFKSSKSAKKRARPAEAKPPPADSMPSEPPSFSRIPASALHPSDDLTAAAANADHKQRLALARRVTCTLDPGNMLYLPASWFHEVTSYSGDDSDVHIALNYWMHPPTGTEFAKPYPDGYWRAVWEAVERKVVDSGLVQKGKE</sequence>
<dbReference type="Pfam" id="PF13621">
    <property type="entry name" value="Cupin_8"/>
    <property type="match status" value="1"/>
</dbReference>
<keyword evidence="4" id="KW-1185">Reference proteome</keyword>
<feature type="compositionally biased region" description="Acidic residues" evidence="1">
    <location>
        <begin position="175"/>
        <end position="197"/>
    </location>
</feature>
<dbReference type="EMBL" id="GG745361">
    <property type="protein sequence ID" value="KNE69657.1"/>
    <property type="molecule type" value="Genomic_DNA"/>
</dbReference>
<organism evidence="3 4">
    <name type="scientific">Allomyces macrogynus (strain ATCC 38327)</name>
    <name type="common">Allomyces javanicus var. macrogynus</name>
    <dbReference type="NCBI Taxonomy" id="578462"/>
    <lineage>
        <taxon>Eukaryota</taxon>
        <taxon>Fungi</taxon>
        <taxon>Fungi incertae sedis</taxon>
        <taxon>Blastocladiomycota</taxon>
        <taxon>Blastocladiomycetes</taxon>
        <taxon>Blastocladiales</taxon>
        <taxon>Blastocladiaceae</taxon>
        <taxon>Allomyces</taxon>
    </lineage>
</organism>
<evidence type="ECO:0000313" key="4">
    <source>
        <dbReference type="Proteomes" id="UP000054350"/>
    </source>
</evidence>
<dbReference type="VEuPathDB" id="FungiDB:AMAG_14212"/>
<feature type="compositionally biased region" description="Pro residues" evidence="1">
    <location>
        <begin position="216"/>
        <end position="228"/>
    </location>
</feature>
<dbReference type="PANTHER" id="PTHR12461:SF100">
    <property type="entry name" value="JMJC DOMAIN-CONTAINING PROTEIN 4"/>
    <property type="match status" value="1"/>
</dbReference>
<dbReference type="InterPro" id="IPR014710">
    <property type="entry name" value="RmlC-like_jellyroll"/>
</dbReference>
<dbReference type="STRING" id="578462.A0A0L0T4J0"/>
<accession>A0A0L0T4J0</accession>
<dbReference type="Gene3D" id="2.60.120.10">
    <property type="entry name" value="Jelly Rolls"/>
    <property type="match status" value="2"/>
</dbReference>
<dbReference type="AlphaFoldDB" id="A0A0L0T4J0"/>
<dbReference type="SUPFAM" id="SSF51197">
    <property type="entry name" value="Clavaminate synthase-like"/>
    <property type="match status" value="1"/>
</dbReference>
<dbReference type="OrthoDB" id="415358at2759"/>
<dbReference type="OMA" id="ANADHKQ"/>
<dbReference type="PANTHER" id="PTHR12461">
    <property type="entry name" value="HYPOXIA-INDUCIBLE FACTOR 1 ALPHA INHIBITOR-RELATED"/>
    <property type="match status" value="1"/>
</dbReference>
<dbReference type="Proteomes" id="UP000054350">
    <property type="component" value="Unassembled WGS sequence"/>
</dbReference>
<protein>
    <recommendedName>
        <fullName evidence="2">JmjC domain-containing protein</fullName>
    </recommendedName>
</protein>
<evidence type="ECO:0000256" key="1">
    <source>
        <dbReference type="SAM" id="MobiDB-lite"/>
    </source>
</evidence>
<dbReference type="PROSITE" id="PS51184">
    <property type="entry name" value="JMJC"/>
    <property type="match status" value="1"/>
</dbReference>
<evidence type="ECO:0000313" key="3">
    <source>
        <dbReference type="EMBL" id="KNE69657.1"/>
    </source>
</evidence>
<gene>
    <name evidence="3" type="ORF">AMAG_14212</name>
</gene>